<dbReference type="AlphaFoldDB" id="A0A5B9P8B3"/>
<proteinExistence type="predicted"/>
<keyword evidence="3" id="KW-1185">Reference proteome</keyword>
<dbReference type="RefSeq" id="WP_075084361.1">
    <property type="nucleotide sequence ID" value="NZ_CP042912.1"/>
</dbReference>
<evidence type="ECO:0000256" key="1">
    <source>
        <dbReference type="SAM" id="MobiDB-lite"/>
    </source>
</evidence>
<sequence length="397" mass="43187">MKRKLGKSKRRSRDSRDSRFLFVNLEARQLLAGDVSAPELNFKFIGPVIEVTATIKSASAEQATKSECENVTDDQSEEQTKVCIADDDTPTIIQFDAVDLYWGIDGDEVTFSQSDSGNPGERYNYYDGRFTGYEYDQSADPAKMPEEPAPISLIIREPVSDSMPSDKAQELTPMKGIYFNEPAKASQALSATELEIDSSARSGLLAQNQMFAVISPSEIASRNAATFSATAVAASSTTKNSPASAEQIAQIDSATSTTTPSPTFSKSFVAPSQQRVPAASVESFKFRLSSERGTGVTSPRTVAQLALKQATPNQFSIQSNISRALIDRLSGFKNSGSKSEPEAQVRPAEIDTDDNNDVRDKAFARRIQVFESAVTLVGLPTSRIWRNDDESTVRSPV</sequence>
<gene>
    <name evidence="2" type="ORF">MFFC18_13110</name>
</gene>
<evidence type="ECO:0000313" key="3">
    <source>
        <dbReference type="Proteomes" id="UP000322214"/>
    </source>
</evidence>
<dbReference type="EMBL" id="CP042912">
    <property type="protein sequence ID" value="QEG21455.1"/>
    <property type="molecule type" value="Genomic_DNA"/>
</dbReference>
<name>A0A5B9P8B3_9BACT</name>
<reference evidence="2 3" key="1">
    <citation type="submission" date="2019-08" db="EMBL/GenBank/DDBJ databases">
        <title>Deep-cultivation of Planctomycetes and their phenomic and genomic characterization uncovers novel biology.</title>
        <authorList>
            <person name="Wiegand S."/>
            <person name="Jogler M."/>
            <person name="Boedeker C."/>
            <person name="Pinto D."/>
            <person name="Vollmers J."/>
            <person name="Rivas-Marin E."/>
            <person name="Kohn T."/>
            <person name="Peeters S.H."/>
            <person name="Heuer A."/>
            <person name="Rast P."/>
            <person name="Oberbeckmann S."/>
            <person name="Bunk B."/>
            <person name="Jeske O."/>
            <person name="Meyerdierks A."/>
            <person name="Storesund J.E."/>
            <person name="Kallscheuer N."/>
            <person name="Luecker S."/>
            <person name="Lage O.M."/>
            <person name="Pohl T."/>
            <person name="Merkel B.J."/>
            <person name="Hornburger P."/>
            <person name="Mueller R.-W."/>
            <person name="Bruemmer F."/>
            <person name="Labrenz M."/>
            <person name="Spormann A.M."/>
            <person name="Op den Camp H."/>
            <person name="Overmann J."/>
            <person name="Amann R."/>
            <person name="Jetten M.S.M."/>
            <person name="Mascher T."/>
            <person name="Medema M.H."/>
            <person name="Devos D.P."/>
            <person name="Kaster A.-K."/>
            <person name="Ovreas L."/>
            <person name="Rohde M."/>
            <person name="Galperin M.Y."/>
            <person name="Jogler C."/>
        </authorList>
    </citation>
    <scope>NUCLEOTIDE SEQUENCE [LARGE SCALE GENOMIC DNA]</scope>
    <source>
        <strain evidence="2 3">FC18</strain>
    </source>
</reference>
<organism evidence="2 3">
    <name type="scientific">Mariniblastus fucicola</name>
    <dbReference type="NCBI Taxonomy" id="980251"/>
    <lineage>
        <taxon>Bacteria</taxon>
        <taxon>Pseudomonadati</taxon>
        <taxon>Planctomycetota</taxon>
        <taxon>Planctomycetia</taxon>
        <taxon>Pirellulales</taxon>
        <taxon>Pirellulaceae</taxon>
        <taxon>Mariniblastus</taxon>
    </lineage>
</organism>
<accession>A0A5B9P8B3</accession>
<feature type="region of interest" description="Disordered" evidence="1">
    <location>
        <begin position="332"/>
        <end position="357"/>
    </location>
</feature>
<dbReference type="Proteomes" id="UP000322214">
    <property type="component" value="Chromosome"/>
</dbReference>
<protein>
    <submittedName>
        <fullName evidence="2">Uncharacterized protein</fullName>
    </submittedName>
</protein>
<dbReference type="STRING" id="980251.GCA_001642875_01564"/>
<dbReference type="KEGG" id="mff:MFFC18_13110"/>
<evidence type="ECO:0000313" key="2">
    <source>
        <dbReference type="EMBL" id="QEG21455.1"/>
    </source>
</evidence>